<sequence length="442" mass="50878">MAQSTHYIESIVPILSKGKKIGIAFVVKKDENHTYLLTCKHVVFDFDNDEYREVLSLREDFCENFSLSFDESDVTLCRGIDLALIKVNELKSKRASLLQKHQYDENLLVSTFSNSEHGLIHENIEATIERKTTLNHGKNYAAFLLEVEEALESGYSGSPLYDHNTGHVIGVVNIKDGDSNAYAIDIEEAKELIDSLEITIFKDIPKKEFDEPIARIVFEHKIKNTYKLSINQTELFNGESIDIFANKQRLIDEVYQYCYYLPTGEERESEIELVELVMPHNLFSEDIGLWESSEDDTLFEVCGSGVLVRNVKKVEQAESKKVKSIKLWDKTVNKLKCFEEVSCGIADKFMKNSDVLSYYLESASHEATSFKKIVSNTSILVWINDCDNSQKYQEFLSDIKNQNLEEFPKKFRRHVTKSSYQCSMNANLMWDNPNTLPKAYYE</sequence>
<accession>A0A6S6UAV1</accession>
<dbReference type="Pfam" id="PF13365">
    <property type="entry name" value="Trypsin_2"/>
    <property type="match status" value="1"/>
</dbReference>
<reference evidence="1" key="1">
    <citation type="submission" date="2020-01" db="EMBL/GenBank/DDBJ databases">
        <authorList>
            <person name="Meier V. D."/>
            <person name="Meier V D."/>
        </authorList>
    </citation>
    <scope>NUCLEOTIDE SEQUENCE</scope>
    <source>
        <strain evidence="1">HLG_WM_MAG_05</strain>
    </source>
</reference>
<evidence type="ECO:0008006" key="2">
    <source>
        <dbReference type="Google" id="ProtNLM"/>
    </source>
</evidence>
<dbReference type="SUPFAM" id="SSF50494">
    <property type="entry name" value="Trypsin-like serine proteases"/>
    <property type="match status" value="1"/>
</dbReference>
<dbReference type="InterPro" id="IPR043504">
    <property type="entry name" value="Peptidase_S1_PA_chymotrypsin"/>
</dbReference>
<proteinExistence type="predicted"/>
<dbReference type="Gene3D" id="2.40.10.10">
    <property type="entry name" value="Trypsin-like serine proteases"/>
    <property type="match status" value="2"/>
</dbReference>
<dbReference type="EMBL" id="CACVAU010000079">
    <property type="protein sequence ID" value="CAA6824786.1"/>
    <property type="molecule type" value="Genomic_DNA"/>
</dbReference>
<gene>
    <name evidence="1" type="ORF">HELGO_WM6960</name>
</gene>
<dbReference type="InterPro" id="IPR009003">
    <property type="entry name" value="Peptidase_S1_PA"/>
</dbReference>
<name>A0A6S6UAV1_9BACT</name>
<evidence type="ECO:0000313" key="1">
    <source>
        <dbReference type="EMBL" id="CAA6824786.1"/>
    </source>
</evidence>
<organism evidence="1">
    <name type="scientific">uncultured Sulfurovum sp</name>
    <dbReference type="NCBI Taxonomy" id="269237"/>
    <lineage>
        <taxon>Bacteria</taxon>
        <taxon>Pseudomonadati</taxon>
        <taxon>Campylobacterota</taxon>
        <taxon>Epsilonproteobacteria</taxon>
        <taxon>Campylobacterales</taxon>
        <taxon>Sulfurovaceae</taxon>
        <taxon>Sulfurovum</taxon>
        <taxon>environmental samples</taxon>
    </lineage>
</organism>
<protein>
    <recommendedName>
        <fullName evidence="2">Serine protease</fullName>
    </recommendedName>
</protein>
<dbReference type="AlphaFoldDB" id="A0A6S6UAV1"/>